<protein>
    <recommendedName>
        <fullName evidence="2 4">Flagellar basal-body rod protein FlgG</fullName>
    </recommendedName>
</protein>
<organism evidence="9 10">
    <name type="scientific">Aerophobetes bacterium</name>
    <dbReference type="NCBI Taxonomy" id="2030807"/>
    <lineage>
        <taxon>Bacteria</taxon>
        <taxon>Candidatus Aerophobota</taxon>
    </lineage>
</organism>
<gene>
    <name evidence="9" type="primary">flgG</name>
    <name evidence="9" type="ORF">DRJ00_06220</name>
</gene>
<dbReference type="InterPro" id="IPR012834">
    <property type="entry name" value="FlgG_G_neg"/>
</dbReference>
<reference evidence="9 10" key="1">
    <citation type="submission" date="2018-06" db="EMBL/GenBank/DDBJ databases">
        <title>Extensive metabolic versatility and redundancy in microbially diverse, dynamic hydrothermal sediments.</title>
        <authorList>
            <person name="Dombrowski N."/>
            <person name="Teske A."/>
            <person name="Baker B.J."/>
        </authorList>
    </citation>
    <scope>NUCLEOTIDE SEQUENCE [LARGE SCALE GENOMIC DNA]</scope>
    <source>
        <strain evidence="9">B47_G16</strain>
    </source>
</reference>
<evidence type="ECO:0000313" key="10">
    <source>
        <dbReference type="Proteomes" id="UP000279422"/>
    </source>
</evidence>
<comment type="similarity">
    <text evidence="1 5">Belongs to the flagella basal body rod proteins family.</text>
</comment>
<evidence type="ECO:0000256" key="5">
    <source>
        <dbReference type="RuleBase" id="RU362116"/>
    </source>
</evidence>
<sequence>MLRALWTAATGMKAQQLFVDTIANNLANVNTSGFKKSRVDFQDLLYQTVKVAGTKAPGGGQMPVGIQIGHGVQPVSIERLFSQGEIVETQNPLDLVIEGDGFFQVLQADGTVAYTRDGSFKLDKDGRIVTASGLPLEPEIVIPSEATNISISHDGTVSVLVPGTTAPQEVGQITLAKFINPGGLKSLGYNLYEATDASGEVITGTPGLEGFGTVSQGYLEMSNVQVVEEMANMIIAQRAYEINSKAIQTTDEMLKIANNLRR</sequence>
<evidence type="ECO:0000259" key="8">
    <source>
        <dbReference type="Pfam" id="PF22692"/>
    </source>
</evidence>
<keyword evidence="9" id="KW-0282">Flagellum</keyword>
<dbReference type="Pfam" id="PF06429">
    <property type="entry name" value="Flg_bbr_C"/>
    <property type="match status" value="1"/>
</dbReference>
<dbReference type="Proteomes" id="UP000279422">
    <property type="component" value="Unassembled WGS sequence"/>
</dbReference>
<evidence type="ECO:0000256" key="3">
    <source>
        <dbReference type="ARBA" id="ARBA00025933"/>
    </source>
</evidence>
<evidence type="ECO:0000259" key="6">
    <source>
        <dbReference type="Pfam" id="PF00460"/>
    </source>
</evidence>
<name>A0A497E2Q7_UNCAE</name>
<dbReference type="AlphaFoldDB" id="A0A497E2Q7"/>
<evidence type="ECO:0000259" key="7">
    <source>
        <dbReference type="Pfam" id="PF06429"/>
    </source>
</evidence>
<dbReference type="Pfam" id="PF22692">
    <property type="entry name" value="LlgE_F_G_D1"/>
    <property type="match status" value="1"/>
</dbReference>
<dbReference type="PANTHER" id="PTHR30435:SF19">
    <property type="entry name" value="FLAGELLAR BASAL-BODY ROD PROTEIN FLGG"/>
    <property type="match status" value="1"/>
</dbReference>
<keyword evidence="9" id="KW-0966">Cell projection</keyword>
<accession>A0A497E2Q7</accession>
<evidence type="ECO:0000256" key="1">
    <source>
        <dbReference type="ARBA" id="ARBA00009677"/>
    </source>
</evidence>
<proteinExistence type="inferred from homology"/>
<dbReference type="PANTHER" id="PTHR30435">
    <property type="entry name" value="FLAGELLAR PROTEIN"/>
    <property type="match status" value="1"/>
</dbReference>
<dbReference type="SUPFAM" id="SSF117143">
    <property type="entry name" value="Flagellar hook protein flgE"/>
    <property type="match status" value="1"/>
</dbReference>
<dbReference type="InterPro" id="IPR037925">
    <property type="entry name" value="FlgE/F/G-like"/>
</dbReference>
<comment type="caution">
    <text evidence="9">The sequence shown here is derived from an EMBL/GenBank/DDBJ whole genome shotgun (WGS) entry which is preliminary data.</text>
</comment>
<dbReference type="InterPro" id="IPR010930">
    <property type="entry name" value="Flg_bb/hook_C_dom"/>
</dbReference>
<feature type="domain" description="Flagellar hook protein FlgE/F/G-like D1" evidence="8">
    <location>
        <begin position="97"/>
        <end position="159"/>
    </location>
</feature>
<dbReference type="GO" id="GO:0009426">
    <property type="term" value="C:bacterial-type flagellum basal body, distal rod"/>
    <property type="evidence" value="ECO:0007669"/>
    <property type="project" value="UniProtKB-UniRule"/>
</dbReference>
<dbReference type="InterPro" id="IPR019776">
    <property type="entry name" value="Flagellar_basal_body_rod_CS"/>
</dbReference>
<comment type="subcellular location">
    <subcellularLocation>
        <location evidence="5">Bacterial flagellum basal body</location>
    </subcellularLocation>
</comment>
<dbReference type="EMBL" id="QMPZ01000095">
    <property type="protein sequence ID" value="RLE08474.1"/>
    <property type="molecule type" value="Genomic_DNA"/>
</dbReference>
<feature type="domain" description="Flagellar basal-body/hook protein C-terminal" evidence="7">
    <location>
        <begin position="216"/>
        <end position="260"/>
    </location>
</feature>
<comment type="subunit">
    <text evidence="3">The basal body constitutes a major portion of the flagellar organelle and consists of four rings (L,P,S, and M) mounted on a central rod. The rod consists of about 26 subunits of FlgG in the distal portion, and FlgB, FlgC and FlgF are thought to build up the proximal portion of the rod with about 6 subunits each.</text>
</comment>
<keyword evidence="5" id="KW-0975">Bacterial flagellum</keyword>
<keyword evidence="9" id="KW-0969">Cilium</keyword>
<dbReference type="InterPro" id="IPR053967">
    <property type="entry name" value="LlgE_F_G-like_D1"/>
</dbReference>
<evidence type="ECO:0000256" key="4">
    <source>
        <dbReference type="NCBIfam" id="TIGR02488"/>
    </source>
</evidence>
<dbReference type="Pfam" id="PF00460">
    <property type="entry name" value="Flg_bb_rod"/>
    <property type="match status" value="1"/>
</dbReference>
<evidence type="ECO:0000313" key="9">
    <source>
        <dbReference type="EMBL" id="RLE08474.1"/>
    </source>
</evidence>
<feature type="domain" description="Flagellar basal body rod protein N-terminal" evidence="6">
    <location>
        <begin position="7"/>
        <end position="35"/>
    </location>
</feature>
<dbReference type="NCBIfam" id="TIGR03506">
    <property type="entry name" value="FlgEFG_subfam"/>
    <property type="match status" value="2"/>
</dbReference>
<dbReference type="NCBIfam" id="TIGR02488">
    <property type="entry name" value="flgG_G_neg"/>
    <property type="match status" value="1"/>
</dbReference>
<dbReference type="InterPro" id="IPR001444">
    <property type="entry name" value="Flag_bb_rod_N"/>
</dbReference>
<dbReference type="InterPro" id="IPR020013">
    <property type="entry name" value="Flagellar_FlgE/F/G"/>
</dbReference>
<evidence type="ECO:0000256" key="2">
    <source>
        <dbReference type="ARBA" id="ARBA00017948"/>
    </source>
</evidence>
<dbReference type="PROSITE" id="PS00588">
    <property type="entry name" value="FLAGELLA_BB_ROD"/>
    <property type="match status" value="1"/>
</dbReference>
<dbReference type="GO" id="GO:0071978">
    <property type="term" value="P:bacterial-type flagellum-dependent swarming motility"/>
    <property type="evidence" value="ECO:0007669"/>
    <property type="project" value="TreeGrafter"/>
</dbReference>